<sequence>MCQSLRGVVSEHGCRRGRRGGWLVAVIIQKGLSAMLPALAPRATTSSAAALAPRVTASPATAPIGPRLPALSWPAPARPVLILRARWKPHAREGCP</sequence>
<dbReference type="Proteomes" id="UP000003560">
    <property type="component" value="Unassembled WGS sequence"/>
</dbReference>
<name>B6G8F8_9ACTN</name>
<organism evidence="1 2">
    <name type="scientific">Collinsella stercoris DSM 13279</name>
    <dbReference type="NCBI Taxonomy" id="445975"/>
    <lineage>
        <taxon>Bacteria</taxon>
        <taxon>Bacillati</taxon>
        <taxon>Actinomycetota</taxon>
        <taxon>Coriobacteriia</taxon>
        <taxon>Coriobacteriales</taxon>
        <taxon>Coriobacteriaceae</taxon>
        <taxon>Collinsella</taxon>
    </lineage>
</organism>
<proteinExistence type="predicted"/>
<accession>B6G8F8</accession>
<dbReference type="EMBL" id="ABXJ01000018">
    <property type="protein sequence ID" value="EEA91422.1"/>
    <property type="molecule type" value="Genomic_DNA"/>
</dbReference>
<keyword evidence="2" id="KW-1185">Reference proteome</keyword>
<gene>
    <name evidence="1" type="ORF">COLSTE_00336</name>
</gene>
<evidence type="ECO:0000313" key="2">
    <source>
        <dbReference type="Proteomes" id="UP000003560"/>
    </source>
</evidence>
<reference evidence="1 2" key="2">
    <citation type="submission" date="2008-10" db="EMBL/GenBank/DDBJ databases">
        <authorList>
            <person name="Fulton L."/>
            <person name="Clifton S."/>
            <person name="Fulton B."/>
            <person name="Xu J."/>
            <person name="Minx P."/>
            <person name="Pepin K.H."/>
            <person name="Johnson M."/>
            <person name="Thiruvilangam P."/>
            <person name="Bhonagiri V."/>
            <person name="Nash W.E."/>
            <person name="Mardis E.R."/>
            <person name="Wilson R.K."/>
        </authorList>
    </citation>
    <scope>NUCLEOTIDE SEQUENCE [LARGE SCALE GENOMIC DNA]</scope>
    <source>
        <strain evidence="1 2">DSM 13279</strain>
    </source>
</reference>
<evidence type="ECO:0000313" key="1">
    <source>
        <dbReference type="EMBL" id="EEA91422.1"/>
    </source>
</evidence>
<dbReference type="AlphaFoldDB" id="B6G8F8"/>
<dbReference type="HOGENOM" id="CLU_2354919_0_0_11"/>
<protein>
    <submittedName>
        <fullName evidence="1">Uncharacterized protein</fullName>
    </submittedName>
</protein>
<dbReference type="STRING" id="445975.COLSTE_00336"/>
<reference evidence="1 2" key="1">
    <citation type="submission" date="2008-10" db="EMBL/GenBank/DDBJ databases">
        <title>Draft genome sequence of Collinsella stercoris (DSM 13279).</title>
        <authorList>
            <person name="Sudarsanam P."/>
            <person name="Ley R."/>
            <person name="Guruge J."/>
            <person name="Turnbaugh P.J."/>
            <person name="Mahowald M."/>
            <person name="Liep D."/>
            <person name="Gordon J."/>
        </authorList>
    </citation>
    <scope>NUCLEOTIDE SEQUENCE [LARGE SCALE GENOMIC DNA]</scope>
    <source>
        <strain evidence="1 2">DSM 13279</strain>
    </source>
</reference>
<comment type="caution">
    <text evidence="1">The sequence shown here is derived from an EMBL/GenBank/DDBJ whole genome shotgun (WGS) entry which is preliminary data.</text>
</comment>